<dbReference type="PROSITE" id="PS50234">
    <property type="entry name" value="VWFA"/>
    <property type="match status" value="1"/>
</dbReference>
<dbReference type="OrthoDB" id="2343366at2759"/>
<evidence type="ECO:0000313" key="3">
    <source>
        <dbReference type="Proteomes" id="UP000243217"/>
    </source>
</evidence>
<dbReference type="Gene3D" id="3.40.50.300">
    <property type="entry name" value="P-loop containing nucleotide triphosphate hydrolases"/>
    <property type="match status" value="1"/>
</dbReference>
<sequence length="1930" mass="218478">MNNTRVAASFESFRCYHILEFLVELDDGSTVFQPTLLENELMRLLRALQVCHYSESISLEEQLGAFVNTTNASSIDVVACYGRQHVVVHELKQREWYPETLEKYLMDEHEGIYAIFLHDENDGPRIVLFSWLTDDAFLPKFIRGRATYALRFLTTLTSSVIVCLNEFDLAQLTPSDSNRQEDEVGQDYTLEFEIESAAVEEESVVCKYTKCKKINVKQLQGSANSDTIIGTTFSEDKKIVVKVQSLVNATDQVNWILNIMETHIFDMKCQIPIKVMTEVLKVWDILPVARLEENTQQFYHKQQKDQSYAHIKERLDNLKLRLTQSASNLFYLSNDKGEVKADKSFKKSLEILGKIFGPREDYIITTLDFRSQIRMAILNKYKELMSPNDAGYWGFFKSLLPSSGDFKFPFCHQQEIFQELYPHLFNYLEAAFAEWQIKLTQVIESTENINEAIQHHIKNNPEKYKKVKVTTFREKREEIIFETFCNSIISRNLSKPFNTMSAYVNYGKAGKLDFSSQQIDGGNIKIQLDNFGLNDDSHDSYNVSVPLESKIIHLSIVGNTTLILVYLDNNKTVVQALQAIPKRPAIVLQSKSYPKTITLCDFDPSKRMLAMLHSEHSIELFAFNESYKALEHKKSYSIAAMDMQQPITNLIIFNGDENGLIVTDCNCNAKTFNFRSRRTTQLPNDIMTEQSLMVKVHGGIFVMFLSPSEDGSKIIMKTLISQKHLMLPMTEVSLPHGIKWSNAQAQAYGDYLVLFDVVSKCVAIFELKITTGSVAWNLKSTQSADTCESEESHLLWSFFHCFEKFPVRSLMEDVSKDRLLQNQLSLHIRLANPDTKASLSGMLRAIMTKLKDQNKPLYNLDLAEQLITYAEISKDIDVWARVVLNKWILELMGFVPVPICRASDDHLNLLRHGVSANYDGKDASEIAKQIDFGPISQILQGWTGPVVVITSMGKQSTGKSYFLNHLTGSSFASSGARCTDGVWITIRALDNCLVVVLDFEGLGSFERTAQEDMLLSILNAAVSRLTVFRIEMRFDKDIDTMFSKFQQGVALLKGDPRLFQGKLYLNAKDVNPNDRKSVIDEFQGKLQRILTENRSDNFVSAMYGGKVIITCAPPLGSTGYYEALKEAFRAFDAARKEKTYKNGMDFYECLALILAKISVLDWTDMESHVKEQRVLTLRNAVYTALRNGQLLEGDDPEFNGVDQNITSQYFHFMQTNDGEDQLPKDSELDFYLDLNQLETSNELVKAALLNFATAYFQITDIKRSQKMEKKFDALLEFIVWRREYRIRKWFGTLTDVTSDARDNLDSSITMFKQLFRRCQQTCTQCQLGCFESLLHKSNHDCGTNHECDGVCYYCEEKPVCGMTAGHEGHCNCKKKPHTCSMTCELIGASNCQKVCQLDYGHDGPHICSVKVHCCGQKCEATNCKGSCTERFDLPHDQHTCGAGRCQQICTHDGCNNTCMSDDHFHPEHAAHDCNIEHRCQCDCAVDGVCELKVQLEETTETFQGKRSTFTYKSKVMTRLHKKCATKLGVGCFDHNGTKHACDTNIHYCDEQCPCCGYYCEKEFGHNGLHKTSHGNMKHAFFVSDTNAFDIDDKKYEAGEVGVAEMCPYFCTQMGRGHVHYLPCSHSSAESCVNGCDGQRHCTTELIPKPNTPMDELLHDAYFKAIGWDDPVTNSSEREEFGLCPYRCCADDHEDDKKISYCILDAWHPPMRSTDPEANKYGHSVVQGHLFPCHHQTSSGMKHHVFVLDSSGSMSGDPWTNLMDAVHTYLRDQIENNGHDDIVTIITFSGKGTLVHQGVSMDSALTASIPFDGGWTEFKEGLILAQQVFSRNDHNKYLPVLLFFTDGETSGRDESMACAKEIGNEFNCFGLKSYFIGFGRINHGFLETMATEIGGSCLKAVSRIELIDTFKEIAVSVQARTGLFAGNAVAA</sequence>
<evidence type="ECO:0000313" key="2">
    <source>
        <dbReference type="EMBL" id="OQS06019.1"/>
    </source>
</evidence>
<dbReference type="PANTHER" id="PTHR22796:SF1">
    <property type="entry name" value="VWFA DOMAIN-CONTAINING PROTEIN"/>
    <property type="match status" value="1"/>
</dbReference>
<keyword evidence="3" id="KW-1185">Reference proteome</keyword>
<dbReference type="SUPFAM" id="SSF53300">
    <property type="entry name" value="vWA-like"/>
    <property type="match status" value="1"/>
</dbReference>
<dbReference type="InterPro" id="IPR036465">
    <property type="entry name" value="vWFA_dom_sf"/>
</dbReference>
<dbReference type="EMBL" id="JNBS01000385">
    <property type="protein sequence ID" value="OQS06019.1"/>
    <property type="molecule type" value="Genomic_DNA"/>
</dbReference>
<dbReference type="SMART" id="SM00327">
    <property type="entry name" value="VWA"/>
    <property type="match status" value="1"/>
</dbReference>
<dbReference type="InterPro" id="IPR002035">
    <property type="entry name" value="VWF_A"/>
</dbReference>
<dbReference type="Gene3D" id="3.40.50.410">
    <property type="entry name" value="von Willebrand factor, type A domain"/>
    <property type="match status" value="1"/>
</dbReference>
<evidence type="ECO:0000259" key="1">
    <source>
        <dbReference type="PROSITE" id="PS50234"/>
    </source>
</evidence>
<proteinExistence type="predicted"/>
<reference evidence="2 3" key="1">
    <citation type="journal article" date="2014" name="Genome Biol. Evol.">
        <title>The secreted proteins of Achlya hypogyna and Thraustotheca clavata identify the ancestral oomycete secretome and reveal gene acquisitions by horizontal gene transfer.</title>
        <authorList>
            <person name="Misner I."/>
            <person name="Blouin N."/>
            <person name="Leonard G."/>
            <person name="Richards T.A."/>
            <person name="Lane C.E."/>
        </authorList>
    </citation>
    <scope>NUCLEOTIDE SEQUENCE [LARGE SCALE GENOMIC DNA]</scope>
    <source>
        <strain evidence="2 3">ATCC 34112</strain>
    </source>
</reference>
<dbReference type="Pfam" id="PF02263">
    <property type="entry name" value="GBP"/>
    <property type="match status" value="1"/>
</dbReference>
<protein>
    <recommendedName>
        <fullName evidence="1">VWFA domain-containing protein</fullName>
    </recommendedName>
</protein>
<dbReference type="GO" id="GO:0005525">
    <property type="term" value="F:GTP binding"/>
    <property type="evidence" value="ECO:0007669"/>
    <property type="project" value="InterPro"/>
</dbReference>
<gene>
    <name evidence="2" type="ORF">THRCLA_01913</name>
</gene>
<organism evidence="2 3">
    <name type="scientific">Thraustotheca clavata</name>
    <dbReference type="NCBI Taxonomy" id="74557"/>
    <lineage>
        <taxon>Eukaryota</taxon>
        <taxon>Sar</taxon>
        <taxon>Stramenopiles</taxon>
        <taxon>Oomycota</taxon>
        <taxon>Saprolegniomycetes</taxon>
        <taxon>Saprolegniales</taxon>
        <taxon>Achlyaceae</taxon>
        <taxon>Thraustotheca</taxon>
    </lineage>
</organism>
<dbReference type="Pfam" id="PF00092">
    <property type="entry name" value="VWA"/>
    <property type="match status" value="1"/>
</dbReference>
<dbReference type="CDD" id="cd00198">
    <property type="entry name" value="vWFA"/>
    <property type="match status" value="1"/>
</dbReference>
<dbReference type="SUPFAM" id="SSF52540">
    <property type="entry name" value="P-loop containing nucleoside triphosphate hydrolases"/>
    <property type="match status" value="1"/>
</dbReference>
<feature type="domain" description="VWFA" evidence="1">
    <location>
        <begin position="1742"/>
        <end position="1916"/>
    </location>
</feature>
<accession>A0A1W0A741</accession>
<dbReference type="InterPro" id="IPR015894">
    <property type="entry name" value="Guanylate-bd_N"/>
</dbReference>
<dbReference type="Proteomes" id="UP000243217">
    <property type="component" value="Unassembled WGS sequence"/>
</dbReference>
<dbReference type="InterPro" id="IPR027417">
    <property type="entry name" value="P-loop_NTPase"/>
</dbReference>
<dbReference type="PANTHER" id="PTHR22796">
    <property type="entry name" value="URG4-RELATED"/>
    <property type="match status" value="1"/>
</dbReference>
<comment type="caution">
    <text evidence="2">The sequence shown here is derived from an EMBL/GenBank/DDBJ whole genome shotgun (WGS) entry which is preliminary data.</text>
</comment>
<name>A0A1W0A741_9STRA</name>
<dbReference type="GO" id="GO:0003924">
    <property type="term" value="F:GTPase activity"/>
    <property type="evidence" value="ECO:0007669"/>
    <property type="project" value="InterPro"/>
</dbReference>